<dbReference type="GO" id="GO:0006281">
    <property type="term" value="P:DNA repair"/>
    <property type="evidence" value="ECO:0007669"/>
    <property type="project" value="TreeGrafter"/>
</dbReference>
<dbReference type="PANTHER" id="PTHR43434">
    <property type="entry name" value="PHOSPHOGLYCOLATE PHOSPHATASE"/>
    <property type="match status" value="1"/>
</dbReference>
<dbReference type="NCBIfam" id="TIGR01549">
    <property type="entry name" value="HAD-SF-IA-v1"/>
    <property type="match status" value="1"/>
</dbReference>
<dbReference type="InterPro" id="IPR023214">
    <property type="entry name" value="HAD_sf"/>
</dbReference>
<dbReference type="PANTHER" id="PTHR43434:SF24">
    <property type="entry name" value="HYDROLASE-RELATED"/>
    <property type="match status" value="1"/>
</dbReference>
<name>A0A1H2PVS0_9BURK</name>
<dbReference type="Pfam" id="PF13419">
    <property type="entry name" value="HAD_2"/>
    <property type="match status" value="1"/>
</dbReference>
<gene>
    <name evidence="1" type="ORF">SAMN05216551_11469</name>
</gene>
<dbReference type="GO" id="GO:0005829">
    <property type="term" value="C:cytosol"/>
    <property type="evidence" value="ECO:0007669"/>
    <property type="project" value="TreeGrafter"/>
</dbReference>
<dbReference type="SUPFAM" id="SSF56784">
    <property type="entry name" value="HAD-like"/>
    <property type="match status" value="1"/>
</dbReference>
<dbReference type="Proteomes" id="UP000243719">
    <property type="component" value="Unassembled WGS sequence"/>
</dbReference>
<sequence>MARRRFDLIIFDWDGTLSDSTAHITYSIQAACRDLRLPVPGDDAASYVIGLGLRDALQSVTPTLDPADYPKLAERYRYHYLTGEPQLALFAGAREMLQALRQQGYFLAVATGKSRVGLNRALDTARIGPFFDATRCADETFSKPHPAMLHELTRELGQDVGRSVMIGDTTHDLRMAENARMAGIAVTYGAHPRSALDECAPIFSADSIAALAGWLDAHA</sequence>
<dbReference type="RefSeq" id="WP_091912324.1">
    <property type="nucleotide sequence ID" value="NZ_FNLO01000014.1"/>
</dbReference>
<dbReference type="AlphaFoldDB" id="A0A1H2PVS0"/>
<dbReference type="InterPro" id="IPR041492">
    <property type="entry name" value="HAD_2"/>
</dbReference>
<evidence type="ECO:0000313" key="1">
    <source>
        <dbReference type="EMBL" id="SDV50971.1"/>
    </source>
</evidence>
<dbReference type="STRING" id="1770053.SAMN05216551_11469"/>
<reference evidence="2" key="1">
    <citation type="submission" date="2016-09" db="EMBL/GenBank/DDBJ databases">
        <authorList>
            <person name="Varghese N."/>
            <person name="Submissions S."/>
        </authorList>
    </citation>
    <scope>NUCLEOTIDE SEQUENCE [LARGE SCALE GENOMIC DNA]</scope>
    <source>
        <strain evidence="2">JS23</strain>
    </source>
</reference>
<dbReference type="EMBL" id="FNLO01000014">
    <property type="protein sequence ID" value="SDV50971.1"/>
    <property type="molecule type" value="Genomic_DNA"/>
</dbReference>
<proteinExistence type="predicted"/>
<keyword evidence="2" id="KW-1185">Reference proteome</keyword>
<dbReference type="Gene3D" id="3.40.50.1000">
    <property type="entry name" value="HAD superfamily/HAD-like"/>
    <property type="match status" value="1"/>
</dbReference>
<dbReference type="SFLD" id="SFLDS00003">
    <property type="entry name" value="Haloacid_Dehalogenase"/>
    <property type="match status" value="1"/>
</dbReference>
<dbReference type="OrthoDB" id="9782449at2"/>
<evidence type="ECO:0000313" key="2">
    <source>
        <dbReference type="Proteomes" id="UP000243719"/>
    </source>
</evidence>
<accession>A0A1H2PVS0</accession>
<organism evidence="1 2">
    <name type="scientific">Chitinasiproducens palmae</name>
    <dbReference type="NCBI Taxonomy" id="1770053"/>
    <lineage>
        <taxon>Bacteria</taxon>
        <taxon>Pseudomonadati</taxon>
        <taxon>Pseudomonadota</taxon>
        <taxon>Betaproteobacteria</taxon>
        <taxon>Burkholderiales</taxon>
        <taxon>Burkholderiaceae</taxon>
        <taxon>Chitinasiproducens</taxon>
    </lineage>
</organism>
<dbReference type="InterPro" id="IPR050155">
    <property type="entry name" value="HAD-like_hydrolase_sf"/>
</dbReference>
<dbReference type="InterPro" id="IPR023198">
    <property type="entry name" value="PGP-like_dom2"/>
</dbReference>
<dbReference type="InterPro" id="IPR036412">
    <property type="entry name" value="HAD-like_sf"/>
</dbReference>
<dbReference type="Gene3D" id="1.10.150.240">
    <property type="entry name" value="Putative phosphatase, domain 2"/>
    <property type="match status" value="1"/>
</dbReference>
<dbReference type="GO" id="GO:0008967">
    <property type="term" value="F:phosphoglycolate phosphatase activity"/>
    <property type="evidence" value="ECO:0007669"/>
    <property type="project" value="TreeGrafter"/>
</dbReference>
<protein>
    <submittedName>
        <fullName evidence="1">Phosphoglycolate phosphatase</fullName>
    </submittedName>
</protein>
<dbReference type="InterPro" id="IPR006439">
    <property type="entry name" value="HAD-SF_hydro_IA"/>
</dbReference>
<dbReference type="SFLD" id="SFLDG01129">
    <property type="entry name" value="C1.5:_HAD__Beta-PGM__Phosphata"/>
    <property type="match status" value="1"/>
</dbReference>